<dbReference type="Proteomes" id="UP001059209">
    <property type="component" value="Chromosome"/>
</dbReference>
<dbReference type="PROSITE" id="PS51257">
    <property type="entry name" value="PROKAR_LIPOPROTEIN"/>
    <property type="match status" value="1"/>
</dbReference>
<protein>
    <recommendedName>
        <fullName evidence="4">DUF4394 domain-containing protein</fullName>
    </recommendedName>
</protein>
<evidence type="ECO:0000313" key="2">
    <source>
        <dbReference type="EMBL" id="UWX54242.1"/>
    </source>
</evidence>
<gene>
    <name evidence="2" type="ORF">NYZ99_14935</name>
</gene>
<evidence type="ECO:0000256" key="1">
    <source>
        <dbReference type="SAM" id="SignalP"/>
    </source>
</evidence>
<accession>A0ABY5Y7B3</accession>
<sequence length="583" mass="60893">MKTLKTLLFLSIIIVLVGCSTDDDEPIAAQVSPGTLSGGPFSFTVDGVPDMVTNITLDATNLSGSLQTFVITDDSKNILGLPPNMAALEGVDFDVAGVGSCYIYHLTYEEGLSGLEPGMNLDNLTGDFALSNFLMVIRSGLDAGTLVGGPFQFIVDGIPDMVTEISLDESKLNGDTQTYVITDDMGGILGLPPTLDAVLGIDFDGAGEGTCFIYHLTYSETLMGLEAGMNINDFQGEFDLSNSIEVNRVGPDAGLLSGGPYEFVVDGKVDNVTSLSFDGTNVNGQFSTFVITDEDLKILGIPPTLEAVKGVDFDGAGVGVCLIWHITYQEGLMGLEAGGNAAALNGVFALSNSIEVTRLALNAGKLEGGPYEFTVDGSPDMVTGLSLDASDLNGSNQGFIITDADLNILGLPPTLEAAKGVDFDAAGEGICLIRHITYEDDIMGLEAGANAGNLQGNFALSNSIMVTRNALNAGALEGGPFMITVDGTPDMVSGITLDETDLNGMKQTYVITDDSGNILGLPPTLEAVEGVDFDGAGVGICFIWHLTYSDGLMGLEPGMNTADLEGFYDFSNSIQVTVMAMAD</sequence>
<reference evidence="2" key="1">
    <citation type="submission" date="2022-09" db="EMBL/GenBank/DDBJ databases">
        <title>Maribacter litopenaei sp. nov., isolated from the intestinal tract of the Pacific White Shrimp, Litopenaeus vannamei.</title>
        <authorList>
            <person name="Kim S.Y."/>
            <person name="Hwang C.Y."/>
        </authorList>
    </citation>
    <scope>NUCLEOTIDE SEQUENCE</scope>
    <source>
        <strain evidence="2">HL-LV01</strain>
    </source>
</reference>
<name>A0ABY5Y7B3_9FLAO</name>
<evidence type="ECO:0008006" key="4">
    <source>
        <dbReference type="Google" id="ProtNLM"/>
    </source>
</evidence>
<proteinExistence type="predicted"/>
<evidence type="ECO:0000313" key="3">
    <source>
        <dbReference type="Proteomes" id="UP001059209"/>
    </source>
</evidence>
<keyword evidence="1" id="KW-0732">Signal</keyword>
<feature type="chain" id="PRO_5045661541" description="DUF4394 domain-containing protein" evidence="1">
    <location>
        <begin position="21"/>
        <end position="583"/>
    </location>
</feature>
<dbReference type="RefSeq" id="WP_260572021.1">
    <property type="nucleotide sequence ID" value="NZ_CP104205.1"/>
</dbReference>
<keyword evidence="3" id="KW-1185">Reference proteome</keyword>
<feature type="signal peptide" evidence="1">
    <location>
        <begin position="1"/>
        <end position="20"/>
    </location>
</feature>
<organism evidence="2 3">
    <name type="scientific">Maribacter litopenaei</name>
    <dbReference type="NCBI Taxonomy" id="2976127"/>
    <lineage>
        <taxon>Bacteria</taxon>
        <taxon>Pseudomonadati</taxon>
        <taxon>Bacteroidota</taxon>
        <taxon>Flavobacteriia</taxon>
        <taxon>Flavobacteriales</taxon>
        <taxon>Flavobacteriaceae</taxon>
        <taxon>Maribacter</taxon>
    </lineage>
</organism>
<dbReference type="EMBL" id="CP104205">
    <property type="protein sequence ID" value="UWX54242.1"/>
    <property type="molecule type" value="Genomic_DNA"/>
</dbReference>